<dbReference type="AlphaFoldDB" id="A0AAD4XPM9"/>
<evidence type="ECO:0000313" key="2">
    <source>
        <dbReference type="EMBL" id="KAI3935039.1"/>
    </source>
</evidence>
<sequence>MPGSDPLWIRRMMLYESLCGVAILVASVESQSFFDPKHPKEQLTAEDVLEKRRQHLETHNNNNNGMVNKAVE</sequence>
<accession>A0AAD4XPM9</accession>
<reference evidence="2" key="1">
    <citation type="submission" date="2022-04" db="EMBL/GenBank/DDBJ databases">
        <title>A functionally conserved STORR gene fusion in Papaver species that diverged 16.8 million years ago.</title>
        <authorList>
            <person name="Catania T."/>
        </authorList>
    </citation>
    <scope>NUCLEOTIDE SEQUENCE</scope>
    <source>
        <strain evidence="2">S-188037</strain>
    </source>
</reference>
<dbReference type="Proteomes" id="UP001202328">
    <property type="component" value="Unassembled WGS sequence"/>
</dbReference>
<comment type="caution">
    <text evidence="2">The sequence shown here is derived from an EMBL/GenBank/DDBJ whole genome shotgun (WGS) entry which is preliminary data.</text>
</comment>
<feature type="signal peptide" evidence="1">
    <location>
        <begin position="1"/>
        <end position="30"/>
    </location>
</feature>
<proteinExistence type="predicted"/>
<evidence type="ECO:0000313" key="3">
    <source>
        <dbReference type="Proteomes" id="UP001202328"/>
    </source>
</evidence>
<organism evidence="2 3">
    <name type="scientific">Papaver atlanticum</name>
    <dbReference type="NCBI Taxonomy" id="357466"/>
    <lineage>
        <taxon>Eukaryota</taxon>
        <taxon>Viridiplantae</taxon>
        <taxon>Streptophyta</taxon>
        <taxon>Embryophyta</taxon>
        <taxon>Tracheophyta</taxon>
        <taxon>Spermatophyta</taxon>
        <taxon>Magnoliopsida</taxon>
        <taxon>Ranunculales</taxon>
        <taxon>Papaveraceae</taxon>
        <taxon>Papaveroideae</taxon>
        <taxon>Papaver</taxon>
    </lineage>
</organism>
<keyword evidence="1" id="KW-0732">Signal</keyword>
<protein>
    <submittedName>
        <fullName evidence="2">Uncharacterized protein</fullName>
    </submittedName>
</protein>
<gene>
    <name evidence="2" type="ORF">MKW98_009958</name>
</gene>
<keyword evidence="3" id="KW-1185">Reference proteome</keyword>
<name>A0AAD4XPM9_9MAGN</name>
<dbReference type="EMBL" id="JAJJMB010006318">
    <property type="protein sequence ID" value="KAI3935039.1"/>
    <property type="molecule type" value="Genomic_DNA"/>
</dbReference>
<feature type="chain" id="PRO_5042124745" evidence="1">
    <location>
        <begin position="31"/>
        <end position="72"/>
    </location>
</feature>
<evidence type="ECO:0000256" key="1">
    <source>
        <dbReference type="SAM" id="SignalP"/>
    </source>
</evidence>